<reference evidence="2" key="1">
    <citation type="submission" date="2019-12" db="EMBL/GenBank/DDBJ databases">
        <title>An insight into the sialome of adult female Ixodes ricinus ticks feeding for 6 days.</title>
        <authorList>
            <person name="Perner J."/>
            <person name="Ribeiro J.M.C."/>
        </authorList>
    </citation>
    <scope>NUCLEOTIDE SEQUENCE</scope>
    <source>
        <strain evidence="2">Semi-engorged</strain>
        <tissue evidence="2">Salivary glands</tissue>
    </source>
</reference>
<feature type="signal peptide" evidence="1">
    <location>
        <begin position="1"/>
        <end position="18"/>
    </location>
</feature>
<organism evidence="2">
    <name type="scientific">Ixodes ricinus</name>
    <name type="common">Common tick</name>
    <name type="synonym">Acarus ricinus</name>
    <dbReference type="NCBI Taxonomy" id="34613"/>
    <lineage>
        <taxon>Eukaryota</taxon>
        <taxon>Metazoa</taxon>
        <taxon>Ecdysozoa</taxon>
        <taxon>Arthropoda</taxon>
        <taxon>Chelicerata</taxon>
        <taxon>Arachnida</taxon>
        <taxon>Acari</taxon>
        <taxon>Parasitiformes</taxon>
        <taxon>Ixodida</taxon>
        <taxon>Ixodoidea</taxon>
        <taxon>Ixodidae</taxon>
        <taxon>Ixodinae</taxon>
        <taxon>Ixodes</taxon>
    </lineage>
</organism>
<keyword evidence="1" id="KW-0732">Signal</keyword>
<proteinExistence type="predicted"/>
<dbReference type="AlphaFoldDB" id="A0A6B0U0Y4"/>
<accession>A0A6B0U0Y4</accession>
<evidence type="ECO:0000256" key="1">
    <source>
        <dbReference type="SAM" id="SignalP"/>
    </source>
</evidence>
<sequence length="68" mass="7418">MGLLASLVVEVLPCTVRCSKSPSRSSLAFFFRSVPKSSLVTTYVAHTHTHTHHCPPEAIQDEKVITAP</sequence>
<dbReference type="EMBL" id="GIFC01000281">
    <property type="protein sequence ID" value="MXU82364.1"/>
    <property type="molecule type" value="Transcribed_RNA"/>
</dbReference>
<name>A0A6B0U0Y4_IXORI</name>
<protein>
    <submittedName>
        <fullName evidence="2">Putative secreted protein</fullName>
    </submittedName>
</protein>
<evidence type="ECO:0000313" key="2">
    <source>
        <dbReference type="EMBL" id="MXU82364.1"/>
    </source>
</evidence>
<feature type="chain" id="PRO_5025617926" evidence="1">
    <location>
        <begin position="19"/>
        <end position="68"/>
    </location>
</feature>